<protein>
    <submittedName>
        <fullName evidence="2">Putative serine/threonine protein kinase (Putative secreted protein)</fullName>
    </submittedName>
</protein>
<dbReference type="PANTHER" id="PTHR47197">
    <property type="entry name" value="PROTEIN NIRF"/>
    <property type="match status" value="1"/>
</dbReference>
<dbReference type="InterPro" id="IPR015943">
    <property type="entry name" value="WD40/YVTN_repeat-like_dom_sf"/>
</dbReference>
<gene>
    <name evidence="2" type="ORF">AVDCRST_MAG65-1406</name>
</gene>
<dbReference type="Gene3D" id="2.130.10.10">
    <property type="entry name" value="YVTN repeat-like/Quinoprotein amine dehydrogenase"/>
    <property type="match status" value="2"/>
</dbReference>
<dbReference type="SUPFAM" id="SSF50974">
    <property type="entry name" value="Nitrous oxide reductase, N-terminal domain"/>
    <property type="match status" value="2"/>
</dbReference>
<keyword evidence="2" id="KW-0418">Kinase</keyword>
<sequence length="399" mass="43964">MRDSPPMRLSTLLLCCVATLVLTAAPAAGAEPRDVIYVGNNWDGTSTVADAETFKPIARINIIPDKDERLAEIQSSPDRQAYFLAIREAVGEGNDQFVDDMYSSPDGRFLYVSRPSFADVIAMDLTTRKIVWRTPVEGYRADHMGISPDGRRLLVSASTAKQVHEIDTATGRIVGGFPSGDQPHENNYSLDGKKVFHASIGSVFTPADQYAFDTTKGERVFLVVETGTNKILKRLDMGQKLAEAGYEGMSSAVRPMALSPDERFVYFQVSFFHGFVEYDLEQDKVLRIAELPISEEAAKKQREEYLLDSAHHGLAMNPEGTKLCVAGTMSDYAAIVARSDFRTTIAAKGGKPYWSTNSFDGRHCLVSFSGDDRVAVVDYATEREVASIPVGDHPQRVRT</sequence>
<evidence type="ECO:0000313" key="2">
    <source>
        <dbReference type="EMBL" id="CAA9480355.1"/>
    </source>
</evidence>
<keyword evidence="2" id="KW-0723">Serine/threonine-protein kinase</keyword>
<organism evidence="2">
    <name type="scientific">uncultured Solirubrobacteraceae bacterium</name>
    <dbReference type="NCBI Taxonomy" id="1162706"/>
    <lineage>
        <taxon>Bacteria</taxon>
        <taxon>Bacillati</taxon>
        <taxon>Actinomycetota</taxon>
        <taxon>Thermoleophilia</taxon>
        <taxon>Solirubrobacterales</taxon>
        <taxon>Solirubrobacteraceae</taxon>
        <taxon>environmental samples</taxon>
    </lineage>
</organism>
<dbReference type="EMBL" id="CADCVL010000233">
    <property type="protein sequence ID" value="CAA9480355.1"/>
    <property type="molecule type" value="Genomic_DNA"/>
</dbReference>
<evidence type="ECO:0000256" key="1">
    <source>
        <dbReference type="SAM" id="SignalP"/>
    </source>
</evidence>
<keyword evidence="1" id="KW-0732">Signal</keyword>
<dbReference type="InterPro" id="IPR051200">
    <property type="entry name" value="Host-pathogen_enzymatic-act"/>
</dbReference>
<dbReference type="GO" id="GO:0004674">
    <property type="term" value="F:protein serine/threonine kinase activity"/>
    <property type="evidence" value="ECO:0007669"/>
    <property type="project" value="UniProtKB-KW"/>
</dbReference>
<name>A0A6J4RSA9_9ACTN</name>
<dbReference type="AlphaFoldDB" id="A0A6J4RSA9"/>
<feature type="non-terminal residue" evidence="2">
    <location>
        <position position="399"/>
    </location>
</feature>
<reference evidence="2" key="1">
    <citation type="submission" date="2020-02" db="EMBL/GenBank/DDBJ databases">
        <authorList>
            <person name="Meier V. D."/>
        </authorList>
    </citation>
    <scope>NUCLEOTIDE SEQUENCE</scope>
    <source>
        <strain evidence="2">AVDCRST_MAG65</strain>
    </source>
</reference>
<proteinExistence type="predicted"/>
<accession>A0A6J4RSA9</accession>
<dbReference type="PANTHER" id="PTHR47197:SF3">
    <property type="entry name" value="DIHYDRO-HEME D1 DEHYDROGENASE"/>
    <property type="match status" value="1"/>
</dbReference>
<feature type="chain" id="PRO_5039674189" evidence="1">
    <location>
        <begin position="31"/>
        <end position="399"/>
    </location>
</feature>
<keyword evidence="2" id="KW-0808">Transferase</keyword>
<feature type="signal peptide" evidence="1">
    <location>
        <begin position="1"/>
        <end position="30"/>
    </location>
</feature>
<dbReference type="InterPro" id="IPR011045">
    <property type="entry name" value="N2O_reductase_N"/>
</dbReference>